<name>A0A3P3XJC7_9SPIR</name>
<accession>A0A3P3XJC7</accession>
<evidence type="ECO:0008006" key="3">
    <source>
        <dbReference type="Google" id="ProtNLM"/>
    </source>
</evidence>
<dbReference type="InterPro" id="IPR028979">
    <property type="entry name" value="Ser_kin/Pase_Hpr-like_N_sf"/>
</dbReference>
<proteinExistence type="predicted"/>
<dbReference type="EMBL" id="FWDM01000020">
    <property type="protein sequence ID" value="SLM12943.1"/>
    <property type="molecule type" value="Genomic_DNA"/>
</dbReference>
<reference evidence="2" key="1">
    <citation type="submission" date="2017-02" db="EMBL/GenBank/DDBJ databases">
        <authorList>
            <person name="Regsiter A."/>
            <person name="William W."/>
        </authorList>
    </citation>
    <scope>NUCLEOTIDE SEQUENCE</scope>
    <source>
        <strain evidence="2">Bib</strain>
    </source>
</reference>
<evidence type="ECO:0000256" key="1">
    <source>
        <dbReference type="ARBA" id="ARBA00011643"/>
    </source>
</evidence>
<dbReference type="SUPFAM" id="SSF75138">
    <property type="entry name" value="HprK N-terminal domain-like"/>
    <property type="match status" value="1"/>
</dbReference>
<gene>
    <name evidence="2" type="ORF">SPIROBIBN47_270019</name>
</gene>
<dbReference type="Gene3D" id="3.40.1390.20">
    <property type="entry name" value="HprK N-terminal domain-like"/>
    <property type="match status" value="1"/>
</dbReference>
<comment type="subunit">
    <text evidence="1">Homohexamer.</text>
</comment>
<protein>
    <recommendedName>
        <fullName evidence="3">DRTGG domain-containing protein</fullName>
    </recommendedName>
</protein>
<organism evidence="2">
    <name type="scientific">uncultured spirochete</name>
    <dbReference type="NCBI Taxonomy" id="156406"/>
    <lineage>
        <taxon>Bacteria</taxon>
        <taxon>Pseudomonadati</taxon>
        <taxon>Spirochaetota</taxon>
        <taxon>Spirochaetia</taxon>
        <taxon>Spirochaetales</taxon>
        <taxon>environmental samples</taxon>
    </lineage>
</organism>
<sequence length="127" mass="13830">MKHNTMTTRQIFELIDAEVIQGDFDEAPVAGVYTSDLLSDVLANGRNATVLVTIQAHQNTIAVASIVGISLIIICNSRPIVDNMAEAAVQERIGVVRTSLSQFEVSGRLWQALHAQGEPDDSHIRFS</sequence>
<dbReference type="AlphaFoldDB" id="A0A3P3XJC7"/>
<evidence type="ECO:0000313" key="2">
    <source>
        <dbReference type="EMBL" id="SLM12943.1"/>
    </source>
</evidence>